<keyword evidence="1" id="KW-0175">Coiled coil</keyword>
<name>A0A9D3YIQ7_DREPO</name>
<accession>A0A9D3YIQ7</accession>
<sequence>MQTNYSQIQSLLQELQNFVQLKSQNAMSLKKLHEMHLSRLITVQGELHKVIDLMADRTRAELEANVKILQDELDNEIEKAEKSYSDLINLWNKSTHQSNENENTFKGQETHIHEFVAYKQCLNMMDEAESLMNSNKEDFSVRFDIHSKVKAKLYDLQKLGFVYRYPYLHPGKNITGIDLVYRKCGKKEFNARHESDKQGCHITDVCQLPNGYLVLLDDDNDNLKFVNSDYQVVGICPLKYPRGITHLDGNKVAASVEHIARKSTLQVMQVAKTVKHGKEVAKVFLREKIQLQHYCGMIVHKLGQLFVGDGNNVYLYSIQGEFLKTLYEYTDGYTKYSFAVNRDGTRVYIPDTDNDRLITVDQNGQVVSVFKDEELKNTACVCFAFNGSVFVCGESTKKIIQVDIEGREKLASIESKTETPMKTMWFNRERNELVIGSSSDFITVLYMQ</sequence>
<protein>
    <submittedName>
        <fullName evidence="2">Uncharacterized protein</fullName>
    </submittedName>
</protein>
<dbReference type="EMBL" id="JAIWYP010000015">
    <property type="protein sequence ID" value="KAH3701467.1"/>
    <property type="molecule type" value="Genomic_DNA"/>
</dbReference>
<comment type="caution">
    <text evidence="2">The sequence shown here is derived from an EMBL/GenBank/DDBJ whole genome shotgun (WGS) entry which is preliminary data.</text>
</comment>
<feature type="coiled-coil region" evidence="1">
    <location>
        <begin position="59"/>
        <end position="90"/>
    </location>
</feature>
<dbReference type="InterPro" id="IPR011042">
    <property type="entry name" value="6-blade_b-propeller_TolB-like"/>
</dbReference>
<gene>
    <name evidence="2" type="ORF">DPMN_076455</name>
</gene>
<keyword evidence="3" id="KW-1185">Reference proteome</keyword>
<dbReference type="AlphaFoldDB" id="A0A9D3YIQ7"/>
<proteinExistence type="predicted"/>
<organism evidence="2 3">
    <name type="scientific">Dreissena polymorpha</name>
    <name type="common">Zebra mussel</name>
    <name type="synonym">Mytilus polymorpha</name>
    <dbReference type="NCBI Taxonomy" id="45954"/>
    <lineage>
        <taxon>Eukaryota</taxon>
        <taxon>Metazoa</taxon>
        <taxon>Spiralia</taxon>
        <taxon>Lophotrochozoa</taxon>
        <taxon>Mollusca</taxon>
        <taxon>Bivalvia</taxon>
        <taxon>Autobranchia</taxon>
        <taxon>Heteroconchia</taxon>
        <taxon>Euheterodonta</taxon>
        <taxon>Imparidentia</taxon>
        <taxon>Neoheterodontei</taxon>
        <taxon>Myida</taxon>
        <taxon>Dreissenoidea</taxon>
        <taxon>Dreissenidae</taxon>
        <taxon>Dreissena</taxon>
    </lineage>
</organism>
<evidence type="ECO:0000313" key="3">
    <source>
        <dbReference type="Proteomes" id="UP000828390"/>
    </source>
</evidence>
<evidence type="ECO:0000313" key="2">
    <source>
        <dbReference type="EMBL" id="KAH3701467.1"/>
    </source>
</evidence>
<dbReference type="Proteomes" id="UP000828390">
    <property type="component" value="Unassembled WGS sequence"/>
</dbReference>
<dbReference type="Gene3D" id="2.120.10.30">
    <property type="entry name" value="TolB, C-terminal domain"/>
    <property type="match status" value="1"/>
</dbReference>
<dbReference type="SUPFAM" id="SSF63829">
    <property type="entry name" value="Calcium-dependent phosphotriesterase"/>
    <property type="match status" value="1"/>
</dbReference>
<reference evidence="2" key="1">
    <citation type="journal article" date="2019" name="bioRxiv">
        <title>The Genome of the Zebra Mussel, Dreissena polymorpha: A Resource for Invasive Species Research.</title>
        <authorList>
            <person name="McCartney M.A."/>
            <person name="Auch B."/>
            <person name="Kono T."/>
            <person name="Mallez S."/>
            <person name="Zhang Y."/>
            <person name="Obille A."/>
            <person name="Becker A."/>
            <person name="Abrahante J.E."/>
            <person name="Garbe J."/>
            <person name="Badalamenti J.P."/>
            <person name="Herman A."/>
            <person name="Mangelson H."/>
            <person name="Liachko I."/>
            <person name="Sullivan S."/>
            <person name="Sone E.D."/>
            <person name="Koren S."/>
            <person name="Silverstein K.A.T."/>
            <person name="Beckman K.B."/>
            <person name="Gohl D.M."/>
        </authorList>
    </citation>
    <scope>NUCLEOTIDE SEQUENCE</scope>
    <source>
        <strain evidence="2">Duluth1</strain>
        <tissue evidence="2">Whole animal</tissue>
    </source>
</reference>
<reference evidence="2" key="2">
    <citation type="submission" date="2020-11" db="EMBL/GenBank/DDBJ databases">
        <authorList>
            <person name="McCartney M.A."/>
            <person name="Auch B."/>
            <person name="Kono T."/>
            <person name="Mallez S."/>
            <person name="Becker A."/>
            <person name="Gohl D.M."/>
            <person name="Silverstein K.A.T."/>
            <person name="Koren S."/>
            <person name="Bechman K.B."/>
            <person name="Herman A."/>
            <person name="Abrahante J.E."/>
            <person name="Garbe J."/>
        </authorList>
    </citation>
    <scope>NUCLEOTIDE SEQUENCE</scope>
    <source>
        <strain evidence="2">Duluth1</strain>
        <tissue evidence="2">Whole animal</tissue>
    </source>
</reference>
<evidence type="ECO:0000256" key="1">
    <source>
        <dbReference type="SAM" id="Coils"/>
    </source>
</evidence>